<name>A0A975GHB9_9BACT</name>
<evidence type="ECO:0000313" key="7">
    <source>
        <dbReference type="EMBL" id="QTA81255.1"/>
    </source>
</evidence>
<keyword evidence="4" id="KW-1278">Translocase</keyword>
<dbReference type="PROSITE" id="PS00211">
    <property type="entry name" value="ABC_TRANSPORTER_1"/>
    <property type="match status" value="1"/>
</dbReference>
<feature type="domain" description="ABC transporter" evidence="6">
    <location>
        <begin position="3"/>
        <end position="239"/>
    </location>
</feature>
<dbReference type="PANTHER" id="PTHR42794:SF1">
    <property type="entry name" value="HEMIN IMPORT ATP-BINDING PROTEIN HMUV"/>
    <property type="match status" value="1"/>
</dbReference>
<organism evidence="7 8">
    <name type="scientific">Desulfonema limicola</name>
    <dbReference type="NCBI Taxonomy" id="45656"/>
    <lineage>
        <taxon>Bacteria</taxon>
        <taxon>Pseudomonadati</taxon>
        <taxon>Thermodesulfobacteriota</taxon>
        <taxon>Desulfobacteria</taxon>
        <taxon>Desulfobacterales</taxon>
        <taxon>Desulfococcaceae</taxon>
        <taxon>Desulfonema</taxon>
    </lineage>
</organism>
<dbReference type="KEGG" id="dli:dnl_35860"/>
<proteinExistence type="predicted"/>
<keyword evidence="3 7" id="KW-0067">ATP-binding</keyword>
<evidence type="ECO:0000256" key="5">
    <source>
        <dbReference type="ARBA" id="ARBA00037066"/>
    </source>
</evidence>
<accession>A0A975GHB9</accession>
<dbReference type="EMBL" id="CP061799">
    <property type="protein sequence ID" value="QTA81255.1"/>
    <property type="molecule type" value="Genomic_DNA"/>
</dbReference>
<reference evidence="7" key="1">
    <citation type="journal article" date="2021" name="Microb. Physiol.">
        <title>Proteogenomic Insights into the Physiology of Marine, Sulfate-Reducing, Filamentous Desulfonema limicola and Desulfonema magnum.</title>
        <authorList>
            <person name="Schnaars V."/>
            <person name="Wohlbrand L."/>
            <person name="Scheve S."/>
            <person name="Hinrichs C."/>
            <person name="Reinhardt R."/>
            <person name="Rabus R."/>
        </authorList>
    </citation>
    <scope>NUCLEOTIDE SEQUENCE</scope>
    <source>
        <strain evidence="7">5ac10</strain>
    </source>
</reference>
<dbReference type="Proteomes" id="UP000663720">
    <property type="component" value="Chromosome"/>
</dbReference>
<evidence type="ECO:0000313" key="8">
    <source>
        <dbReference type="Proteomes" id="UP000663720"/>
    </source>
</evidence>
<dbReference type="PROSITE" id="PS50893">
    <property type="entry name" value="ABC_TRANSPORTER_2"/>
    <property type="match status" value="1"/>
</dbReference>
<keyword evidence="2" id="KW-0547">Nucleotide-binding</keyword>
<comment type="function">
    <text evidence="5">Part of the ABC transporter complex HmuTUV involved in hemin import. Responsible for energy coupling to the transport system.</text>
</comment>
<dbReference type="RefSeq" id="WP_207687317.1">
    <property type="nucleotide sequence ID" value="NZ_CP061799.1"/>
</dbReference>
<evidence type="ECO:0000259" key="6">
    <source>
        <dbReference type="PROSITE" id="PS50893"/>
    </source>
</evidence>
<dbReference type="InterPro" id="IPR003593">
    <property type="entry name" value="AAA+_ATPase"/>
</dbReference>
<sequence>MGFKVEHISFSYQERKVVKDISLDIEPGFFYGILGPNGCGKSTLIDLLMGHLGPESGAVNYQGKNVRTFSRAELACELALVPQNFYINFPFTAREIVLMGRYPHMPRFSPPSSHDFKIVDDIMEKTGTSGFKNRYMTEMSGGERQRIVFARALAQETPVLLLDEATSNLDIKHTLTMMDIVAQEIKNKGKTAVAVIQDINLAAAYCQRLIIIKQGSIAAFGNTDKVLTADNIKKVFNVDSHIYFDSYSNSIKVSFKKSHEKIFDL</sequence>
<evidence type="ECO:0000256" key="1">
    <source>
        <dbReference type="ARBA" id="ARBA00022448"/>
    </source>
</evidence>
<dbReference type="InterPro" id="IPR027417">
    <property type="entry name" value="P-loop_NTPase"/>
</dbReference>
<dbReference type="InterPro" id="IPR003439">
    <property type="entry name" value="ABC_transporter-like_ATP-bd"/>
</dbReference>
<dbReference type="GO" id="GO:0005524">
    <property type="term" value="F:ATP binding"/>
    <property type="evidence" value="ECO:0007669"/>
    <property type="project" value="UniProtKB-KW"/>
</dbReference>
<dbReference type="AlphaFoldDB" id="A0A975GHB9"/>
<protein>
    <submittedName>
        <fullName evidence="7">ABC transporter, ATP-binding protein</fullName>
    </submittedName>
</protein>
<evidence type="ECO:0000256" key="4">
    <source>
        <dbReference type="ARBA" id="ARBA00022967"/>
    </source>
</evidence>
<dbReference type="Pfam" id="PF00005">
    <property type="entry name" value="ABC_tran"/>
    <property type="match status" value="1"/>
</dbReference>
<dbReference type="CDD" id="cd03214">
    <property type="entry name" value="ABC_Iron-Siderophores_B12_Hemin"/>
    <property type="match status" value="1"/>
</dbReference>
<dbReference type="PANTHER" id="PTHR42794">
    <property type="entry name" value="HEMIN IMPORT ATP-BINDING PROTEIN HMUV"/>
    <property type="match status" value="1"/>
</dbReference>
<dbReference type="Gene3D" id="3.40.50.300">
    <property type="entry name" value="P-loop containing nucleotide triphosphate hydrolases"/>
    <property type="match status" value="1"/>
</dbReference>
<dbReference type="InterPro" id="IPR017871">
    <property type="entry name" value="ABC_transporter-like_CS"/>
</dbReference>
<keyword evidence="8" id="KW-1185">Reference proteome</keyword>
<dbReference type="FunFam" id="3.40.50.300:FF:000134">
    <property type="entry name" value="Iron-enterobactin ABC transporter ATP-binding protein"/>
    <property type="match status" value="1"/>
</dbReference>
<gene>
    <name evidence="7" type="ORF">dnl_35860</name>
</gene>
<dbReference type="SMART" id="SM00382">
    <property type="entry name" value="AAA"/>
    <property type="match status" value="1"/>
</dbReference>
<dbReference type="SUPFAM" id="SSF52540">
    <property type="entry name" value="P-loop containing nucleoside triphosphate hydrolases"/>
    <property type="match status" value="1"/>
</dbReference>
<keyword evidence="1" id="KW-0813">Transport</keyword>
<evidence type="ECO:0000256" key="3">
    <source>
        <dbReference type="ARBA" id="ARBA00022840"/>
    </source>
</evidence>
<evidence type="ECO:0000256" key="2">
    <source>
        <dbReference type="ARBA" id="ARBA00022741"/>
    </source>
</evidence>
<dbReference type="GO" id="GO:0016887">
    <property type="term" value="F:ATP hydrolysis activity"/>
    <property type="evidence" value="ECO:0007669"/>
    <property type="project" value="InterPro"/>
</dbReference>